<dbReference type="KEGG" id="cce:Ccel_2487"/>
<organism evidence="3 4">
    <name type="scientific">Ruminiclostridium cellulolyticum (strain ATCC 35319 / DSM 5812 / JCM 6584 / H10)</name>
    <name type="common">Clostridium cellulolyticum</name>
    <dbReference type="NCBI Taxonomy" id="394503"/>
    <lineage>
        <taxon>Bacteria</taxon>
        <taxon>Bacillati</taxon>
        <taxon>Bacillota</taxon>
        <taxon>Clostridia</taxon>
        <taxon>Eubacteriales</taxon>
        <taxon>Oscillospiraceae</taxon>
        <taxon>Ruminiclostridium</taxon>
    </lineage>
</organism>
<dbReference type="NCBIfam" id="TIGR01489">
    <property type="entry name" value="DKMTPPase-SF"/>
    <property type="match status" value="1"/>
</dbReference>
<dbReference type="HOGENOM" id="CLU_058495_2_0_9"/>
<dbReference type="Gene3D" id="3.90.1470.20">
    <property type="match status" value="1"/>
</dbReference>
<gene>
    <name evidence="3" type="ordered locus">Ccel_2487</name>
</gene>
<dbReference type="GO" id="GO:0005737">
    <property type="term" value="C:cytoplasm"/>
    <property type="evidence" value="ECO:0007669"/>
    <property type="project" value="TreeGrafter"/>
</dbReference>
<dbReference type="Pfam" id="PF12710">
    <property type="entry name" value="HAD"/>
    <property type="match status" value="1"/>
</dbReference>
<dbReference type="GO" id="GO:0006564">
    <property type="term" value="P:L-serine biosynthetic process"/>
    <property type="evidence" value="ECO:0007669"/>
    <property type="project" value="TreeGrafter"/>
</dbReference>
<dbReference type="STRING" id="394503.Ccel_2487"/>
<name>B8I650_RUMCH</name>
<dbReference type="PANTHER" id="PTHR43344:SF21">
    <property type="entry name" value="POLYOL PHOSPHATE PHOSPHATASE PYP1"/>
    <property type="match status" value="1"/>
</dbReference>
<keyword evidence="4" id="KW-1185">Reference proteome</keyword>
<evidence type="ECO:0000313" key="4">
    <source>
        <dbReference type="Proteomes" id="UP000001349"/>
    </source>
</evidence>
<evidence type="ECO:0000256" key="2">
    <source>
        <dbReference type="ARBA" id="ARBA00022801"/>
    </source>
</evidence>
<evidence type="ECO:0000256" key="1">
    <source>
        <dbReference type="ARBA" id="ARBA00009184"/>
    </source>
</evidence>
<dbReference type="Gene3D" id="3.40.50.1000">
    <property type="entry name" value="HAD superfamily/HAD-like"/>
    <property type="match status" value="1"/>
</dbReference>
<keyword evidence="2" id="KW-0378">Hydrolase</keyword>
<dbReference type="AlphaFoldDB" id="B8I650"/>
<dbReference type="RefSeq" id="WP_015925904.1">
    <property type="nucleotide sequence ID" value="NC_011898.1"/>
</dbReference>
<proteinExistence type="inferred from homology"/>
<dbReference type="SUPFAM" id="SSF56784">
    <property type="entry name" value="HAD-like"/>
    <property type="match status" value="1"/>
</dbReference>
<dbReference type="InterPro" id="IPR050582">
    <property type="entry name" value="HAD-like_SerB"/>
</dbReference>
<dbReference type="GO" id="GO:0000287">
    <property type="term" value="F:magnesium ion binding"/>
    <property type="evidence" value="ECO:0007669"/>
    <property type="project" value="TreeGrafter"/>
</dbReference>
<protein>
    <submittedName>
        <fullName evidence="3">2,3-diketo-5-methylthio-1-phosphopentane phosphatase</fullName>
    </submittedName>
</protein>
<sequence>MKKFAFVSDFDGTLTDRDFYHIVMDKYLKDWAWNYYEEWKKTKKINVDFLNKIFGAMDRSEEEILQDILELPLDPYAINFIKMVENNGGDFFILSAGTSYYINKLLEHFKIKNVTVISMEGRYNNRGIEIMPDAKSEFYSEVWGIDKQKVILSLKEKYEKVYFAGDSEPDIGAAKAANCAFARYSLRECLEKEKVPYIAFKHFDEIAKYLVRQKILTKI</sequence>
<evidence type="ECO:0000313" key="3">
    <source>
        <dbReference type="EMBL" id="ACL76815.1"/>
    </source>
</evidence>
<dbReference type="PANTHER" id="PTHR43344">
    <property type="entry name" value="PHOSPHOSERINE PHOSPHATASE"/>
    <property type="match status" value="1"/>
</dbReference>
<comment type="similarity">
    <text evidence="1">Belongs to the HAD-like hydrolase superfamily. SerB family.</text>
</comment>
<dbReference type="OrthoDB" id="9804940at2"/>
<dbReference type="InterPro" id="IPR023214">
    <property type="entry name" value="HAD_sf"/>
</dbReference>
<dbReference type="EMBL" id="CP001348">
    <property type="protein sequence ID" value="ACL76815.1"/>
    <property type="molecule type" value="Genomic_DNA"/>
</dbReference>
<dbReference type="InterPro" id="IPR036412">
    <property type="entry name" value="HAD-like_sf"/>
</dbReference>
<reference evidence="3 4" key="1">
    <citation type="submission" date="2009-01" db="EMBL/GenBank/DDBJ databases">
        <title>Complete sequence of Clostridium cellulolyticum H10.</title>
        <authorList>
            <consortium name="US DOE Joint Genome Institute"/>
            <person name="Lucas S."/>
            <person name="Copeland A."/>
            <person name="Lapidus A."/>
            <person name="Glavina del Rio T."/>
            <person name="Dalin E."/>
            <person name="Tice H."/>
            <person name="Bruce D."/>
            <person name="Goodwin L."/>
            <person name="Pitluck S."/>
            <person name="Chertkov O."/>
            <person name="Saunders E."/>
            <person name="Brettin T."/>
            <person name="Detter J.C."/>
            <person name="Han C."/>
            <person name="Larimer F."/>
            <person name="Land M."/>
            <person name="Hauser L."/>
            <person name="Kyrpides N."/>
            <person name="Ivanova N."/>
            <person name="Zhou J."/>
            <person name="Richardson P."/>
        </authorList>
    </citation>
    <scope>NUCLEOTIDE SEQUENCE [LARGE SCALE GENOMIC DNA]</scope>
    <source>
        <strain evidence="4">ATCC 35319 / DSM 5812 / JCM 6584 / H10</strain>
    </source>
</reference>
<dbReference type="eggNOG" id="COG4359">
    <property type="taxonomic scope" value="Bacteria"/>
</dbReference>
<dbReference type="NCBIfam" id="TIGR01488">
    <property type="entry name" value="HAD-SF-IB"/>
    <property type="match status" value="1"/>
</dbReference>
<dbReference type="Proteomes" id="UP000001349">
    <property type="component" value="Chromosome"/>
</dbReference>
<dbReference type="GO" id="GO:0036424">
    <property type="term" value="F:L-phosphoserine phosphatase activity"/>
    <property type="evidence" value="ECO:0007669"/>
    <property type="project" value="TreeGrafter"/>
</dbReference>
<accession>B8I650</accession>
<dbReference type="InterPro" id="IPR006384">
    <property type="entry name" value="HAD_hydro_PyrdxlP_Pase-like"/>
</dbReference>